<dbReference type="Proteomes" id="UP000735302">
    <property type="component" value="Unassembled WGS sequence"/>
</dbReference>
<reference evidence="1 2" key="1">
    <citation type="journal article" date="2021" name="Elife">
        <title>Chloroplast acquisition without the gene transfer in kleptoplastic sea slugs, Plakobranchus ocellatus.</title>
        <authorList>
            <person name="Maeda T."/>
            <person name="Takahashi S."/>
            <person name="Yoshida T."/>
            <person name="Shimamura S."/>
            <person name="Takaki Y."/>
            <person name="Nagai Y."/>
            <person name="Toyoda A."/>
            <person name="Suzuki Y."/>
            <person name="Arimoto A."/>
            <person name="Ishii H."/>
            <person name="Satoh N."/>
            <person name="Nishiyama T."/>
            <person name="Hasebe M."/>
            <person name="Maruyama T."/>
            <person name="Minagawa J."/>
            <person name="Obokata J."/>
            <person name="Shigenobu S."/>
        </authorList>
    </citation>
    <scope>NUCLEOTIDE SEQUENCE [LARGE SCALE GENOMIC DNA]</scope>
</reference>
<comment type="caution">
    <text evidence="1">The sequence shown here is derived from an EMBL/GenBank/DDBJ whole genome shotgun (WGS) entry which is preliminary data.</text>
</comment>
<dbReference type="AlphaFoldDB" id="A0AAV4CFR5"/>
<keyword evidence="2" id="KW-1185">Reference proteome</keyword>
<evidence type="ECO:0000313" key="1">
    <source>
        <dbReference type="EMBL" id="GFO30432.1"/>
    </source>
</evidence>
<dbReference type="EMBL" id="BLXT01006238">
    <property type="protein sequence ID" value="GFO30432.1"/>
    <property type="molecule type" value="Genomic_DNA"/>
</dbReference>
<gene>
    <name evidence="1" type="ORF">PoB_005693700</name>
</gene>
<proteinExistence type="predicted"/>
<evidence type="ECO:0000313" key="2">
    <source>
        <dbReference type="Proteomes" id="UP000735302"/>
    </source>
</evidence>
<sequence>MAEGEEEFDRELETVGETQRRSINNFTWRRTDPEATGSLMRKGLFIGNHIVVKNHYWCFLWDLSFNVATVLVNNYLCFRLSS</sequence>
<accession>A0AAV4CFR5</accession>
<protein>
    <submittedName>
        <fullName evidence="1">Uncharacterized protein</fullName>
    </submittedName>
</protein>
<organism evidence="1 2">
    <name type="scientific">Plakobranchus ocellatus</name>
    <dbReference type="NCBI Taxonomy" id="259542"/>
    <lineage>
        <taxon>Eukaryota</taxon>
        <taxon>Metazoa</taxon>
        <taxon>Spiralia</taxon>
        <taxon>Lophotrochozoa</taxon>
        <taxon>Mollusca</taxon>
        <taxon>Gastropoda</taxon>
        <taxon>Heterobranchia</taxon>
        <taxon>Euthyneura</taxon>
        <taxon>Panpulmonata</taxon>
        <taxon>Sacoglossa</taxon>
        <taxon>Placobranchoidea</taxon>
        <taxon>Plakobranchidae</taxon>
        <taxon>Plakobranchus</taxon>
    </lineage>
</organism>
<name>A0AAV4CFR5_9GAST</name>